<dbReference type="EMBL" id="JBHUFC010000002">
    <property type="protein sequence ID" value="MFD1787235.1"/>
    <property type="molecule type" value="Genomic_DNA"/>
</dbReference>
<sequence length="140" mass="14857">MSITQSFTILPQRQPDDPAPRLLLFAVRQMGAHGVDDAAAAHAFITAFGKDFRRPLILLRTLMLELSSAAQRPLQIAPWCCSRMTGCESALLAVVAKSLDNEAAARLLLADLLATRDPTGPLATATALAMAFADCGLPLG</sequence>
<dbReference type="Proteomes" id="UP001597283">
    <property type="component" value="Unassembled WGS sequence"/>
</dbReference>
<evidence type="ECO:0000313" key="1">
    <source>
        <dbReference type="EMBL" id="MFD1787235.1"/>
    </source>
</evidence>
<proteinExistence type="predicted"/>
<dbReference type="InterPro" id="IPR046736">
    <property type="entry name" value="DUF6628"/>
</dbReference>
<comment type="caution">
    <text evidence="1">The sequence shown here is derived from an EMBL/GenBank/DDBJ whole genome shotgun (WGS) entry which is preliminary data.</text>
</comment>
<dbReference type="Pfam" id="PF20333">
    <property type="entry name" value="DUF6628"/>
    <property type="match status" value="1"/>
</dbReference>
<evidence type="ECO:0000313" key="2">
    <source>
        <dbReference type="Proteomes" id="UP001597283"/>
    </source>
</evidence>
<dbReference type="RefSeq" id="WP_380939592.1">
    <property type="nucleotide sequence ID" value="NZ_JBHUFC010000002.1"/>
</dbReference>
<gene>
    <name evidence="1" type="ORF">ACFSC3_06600</name>
</gene>
<organism evidence="1 2">
    <name type="scientific">Sphingomonas floccifaciens</name>
    <dbReference type="NCBI Taxonomy" id="1844115"/>
    <lineage>
        <taxon>Bacteria</taxon>
        <taxon>Pseudomonadati</taxon>
        <taxon>Pseudomonadota</taxon>
        <taxon>Alphaproteobacteria</taxon>
        <taxon>Sphingomonadales</taxon>
        <taxon>Sphingomonadaceae</taxon>
        <taxon>Sphingomonas</taxon>
    </lineage>
</organism>
<reference evidence="2" key="1">
    <citation type="journal article" date="2019" name="Int. J. Syst. Evol. Microbiol.">
        <title>The Global Catalogue of Microorganisms (GCM) 10K type strain sequencing project: providing services to taxonomists for standard genome sequencing and annotation.</title>
        <authorList>
            <consortium name="The Broad Institute Genomics Platform"/>
            <consortium name="The Broad Institute Genome Sequencing Center for Infectious Disease"/>
            <person name="Wu L."/>
            <person name="Ma J."/>
        </authorList>
    </citation>
    <scope>NUCLEOTIDE SEQUENCE [LARGE SCALE GENOMIC DNA]</scope>
    <source>
        <strain evidence="2">Q85</strain>
    </source>
</reference>
<protein>
    <submittedName>
        <fullName evidence="1">DUF6628 family protein</fullName>
    </submittedName>
</protein>
<keyword evidence="2" id="KW-1185">Reference proteome</keyword>
<accession>A0ABW4NEP3</accession>
<name>A0ABW4NEP3_9SPHN</name>